<protein>
    <submittedName>
        <fullName evidence="2">Predicted acyltransferase</fullName>
    </submittedName>
</protein>
<accession>A0A8X8ICK3</accession>
<feature type="transmembrane region" description="Helical" evidence="1">
    <location>
        <begin position="278"/>
        <end position="297"/>
    </location>
</feature>
<keyword evidence="3" id="KW-1185">Reference proteome</keyword>
<proteinExistence type="predicted"/>
<evidence type="ECO:0000256" key="1">
    <source>
        <dbReference type="SAM" id="Phobius"/>
    </source>
</evidence>
<feature type="transmembrane region" description="Helical" evidence="1">
    <location>
        <begin position="309"/>
        <end position="328"/>
    </location>
</feature>
<comment type="caution">
    <text evidence="2">The sequence shown here is derived from an EMBL/GenBank/DDBJ whole genome shotgun (WGS) entry which is preliminary data.</text>
</comment>
<feature type="transmembrane region" description="Helical" evidence="1">
    <location>
        <begin position="190"/>
        <end position="209"/>
    </location>
</feature>
<keyword evidence="2" id="KW-0808">Transferase</keyword>
<feature type="transmembrane region" description="Helical" evidence="1">
    <location>
        <begin position="135"/>
        <end position="153"/>
    </location>
</feature>
<dbReference type="Proteomes" id="UP000198711">
    <property type="component" value="Unassembled WGS sequence"/>
</dbReference>
<dbReference type="EMBL" id="FNNO01000001">
    <property type="protein sequence ID" value="SDW11169.1"/>
    <property type="molecule type" value="Genomic_DNA"/>
</dbReference>
<dbReference type="GO" id="GO:0016746">
    <property type="term" value="F:acyltransferase activity"/>
    <property type="evidence" value="ECO:0007669"/>
    <property type="project" value="UniProtKB-KW"/>
</dbReference>
<keyword evidence="1" id="KW-0472">Membrane</keyword>
<gene>
    <name evidence="2" type="ORF">SAMN05444410_101263</name>
</gene>
<feature type="transmembrane region" description="Helical" evidence="1">
    <location>
        <begin position="246"/>
        <end position="266"/>
    </location>
</feature>
<feature type="transmembrane region" description="Helical" evidence="1">
    <location>
        <begin position="165"/>
        <end position="183"/>
    </location>
</feature>
<dbReference type="PANTHER" id="PTHR31061">
    <property type="entry name" value="LD22376P"/>
    <property type="match status" value="1"/>
</dbReference>
<sequence length="408" mass="46352">MPTTLPNHSSANKNPATGRLLSLDALRGFDMFWIVCGEAIFHGIASVITQKHALVQNIDDEQIAINSTLTMTERVFVGISNQLRHTVWNGFTFYDLIFPLFIFIAGVSMYYSFNNQLEKAGADQATARKHIYRSLIKRTLVLLFLGTVVNGLLEWKGFHETRFASVLGRIALSCFFAALIYLNTSFRKQIIWVAGLLLGYWILMQWVLVPGYGAGVLTPEGNLASYIDRLLLPGKLHRVIYDPEGWLSTIPAIGTAMLGMFTGRFLRDNRFAPQKKGWILFLSGILLLLLALLWNLVFPINKKLWTSSFVLYTGGWSLLLLSLFYTIIDAWGYKKWCMPFVWMGANSILIYMATHGLVNFEHSSRFLFGGLINQAPAPYNQALVWTGVALIQFSVLYFLYRKKWFLKL</sequence>
<evidence type="ECO:0000313" key="3">
    <source>
        <dbReference type="Proteomes" id="UP000198711"/>
    </source>
</evidence>
<dbReference type="PANTHER" id="PTHR31061:SF24">
    <property type="entry name" value="LD22376P"/>
    <property type="match status" value="1"/>
</dbReference>
<name>A0A8X8ICK3_9BACT</name>
<keyword evidence="1" id="KW-1133">Transmembrane helix</keyword>
<keyword evidence="1" id="KW-0812">Transmembrane</keyword>
<feature type="transmembrane region" description="Helical" evidence="1">
    <location>
        <begin position="96"/>
        <end position="114"/>
    </location>
</feature>
<feature type="transmembrane region" description="Helical" evidence="1">
    <location>
        <begin position="378"/>
        <end position="400"/>
    </location>
</feature>
<keyword evidence="2" id="KW-0012">Acyltransferase</keyword>
<dbReference type="RefSeq" id="WP_092721431.1">
    <property type="nucleotide sequence ID" value="NZ_FNNO01000001.1"/>
</dbReference>
<reference evidence="2 3" key="1">
    <citation type="submission" date="2016-10" db="EMBL/GenBank/DDBJ databases">
        <authorList>
            <person name="Varghese N."/>
            <person name="Submissions S."/>
        </authorList>
    </citation>
    <scope>NUCLEOTIDE SEQUENCE [LARGE SCALE GENOMIC DNA]</scope>
    <source>
        <strain evidence="2 3">DSM 25353</strain>
    </source>
</reference>
<feature type="transmembrane region" description="Helical" evidence="1">
    <location>
        <begin position="340"/>
        <end position="358"/>
    </location>
</feature>
<dbReference type="AlphaFoldDB" id="A0A8X8ICK3"/>
<evidence type="ECO:0000313" key="2">
    <source>
        <dbReference type="EMBL" id="SDW11169.1"/>
    </source>
</evidence>
<organism evidence="2 3">
    <name type="scientific">Hydrobacter penzbergensis</name>
    <dbReference type="NCBI Taxonomy" id="1235997"/>
    <lineage>
        <taxon>Bacteria</taxon>
        <taxon>Pseudomonadati</taxon>
        <taxon>Bacteroidota</taxon>
        <taxon>Chitinophagia</taxon>
        <taxon>Chitinophagales</taxon>
        <taxon>Chitinophagaceae</taxon>
        <taxon>Hydrobacter</taxon>
    </lineage>
</organism>